<sequence length="387" mass="42335">MVRYFCFLILFLPLFYSIELQGQDANADDMLLNYLDDEASSMKDENQDSLTELTHSVKDGNALGNALDKKIDTKSLDNSAPAKSQAILDKKETIVPLDYIGAVNAPLTWKGRKNDVKSSEKVKVPDKTVEASDSLKNNASASAISIKDIEKLNPIPNATSKIQGSKISSAKNIEHNTKSNSNTDHDMQSSSSVNINQQISKVPVVNKTKNSLTDMNGFSAKVATDNRIVVDHSKELIEADAEKGFFDWSGKLRKPKKKLHVPKPIMSNLSPLVYKKKYNNENAHLGRAIYSDDLKLMIFAAIADHNNLAMSYLIDIIGGTEVYMGNTGDTPLIFAVKTDNTEAVRTLLAKGAHLTVKNKAGFDALSIAKKMGKIGLAHEIENLLIGG</sequence>
<reference evidence="3 4" key="1">
    <citation type="submission" date="2024-01" db="EMBL/GenBank/DDBJ databases">
        <authorList>
            <person name="Kunselman E."/>
        </authorList>
    </citation>
    <scope>NUCLEOTIDE SEQUENCE [LARGE SCALE GENOMIC DNA]</scope>
    <source>
        <strain evidence="3">2 abalone samples</strain>
    </source>
</reference>
<evidence type="ECO:0000256" key="2">
    <source>
        <dbReference type="SAM" id="SignalP"/>
    </source>
</evidence>
<dbReference type="InterPro" id="IPR002110">
    <property type="entry name" value="Ankyrin_rpt"/>
</dbReference>
<feature type="repeat" description="ANK" evidence="1">
    <location>
        <begin position="327"/>
        <end position="359"/>
    </location>
</feature>
<accession>A0ABM9N851</accession>
<dbReference type="Pfam" id="PF12796">
    <property type="entry name" value="Ank_2"/>
    <property type="match status" value="1"/>
</dbReference>
<evidence type="ECO:0000256" key="1">
    <source>
        <dbReference type="PROSITE-ProRule" id="PRU00023"/>
    </source>
</evidence>
<name>A0ABM9N851_9RICK</name>
<dbReference type="SUPFAM" id="SSF48403">
    <property type="entry name" value="Ankyrin repeat"/>
    <property type="match status" value="1"/>
</dbReference>
<evidence type="ECO:0000313" key="4">
    <source>
        <dbReference type="Proteomes" id="UP001314181"/>
    </source>
</evidence>
<evidence type="ECO:0008006" key="5">
    <source>
        <dbReference type="Google" id="ProtNLM"/>
    </source>
</evidence>
<dbReference type="PROSITE" id="PS50088">
    <property type="entry name" value="ANK_REPEAT"/>
    <property type="match status" value="1"/>
</dbReference>
<evidence type="ECO:0000313" key="3">
    <source>
        <dbReference type="EMBL" id="CAK8162988.1"/>
    </source>
</evidence>
<dbReference type="InterPro" id="IPR036770">
    <property type="entry name" value="Ankyrin_rpt-contain_sf"/>
</dbReference>
<feature type="chain" id="PRO_5045041964" description="Ankyrin repeat domain-containing protein" evidence="2">
    <location>
        <begin position="23"/>
        <end position="387"/>
    </location>
</feature>
<feature type="signal peptide" evidence="2">
    <location>
        <begin position="1"/>
        <end position="22"/>
    </location>
</feature>
<keyword evidence="2" id="KW-0732">Signal</keyword>
<dbReference type="PROSITE" id="PS50297">
    <property type="entry name" value="ANK_REP_REGION"/>
    <property type="match status" value="1"/>
</dbReference>
<organism evidence="3 4">
    <name type="scientific">Candidatus Xenohaliotis californiensis</name>
    <dbReference type="NCBI Taxonomy" id="84677"/>
    <lineage>
        <taxon>Bacteria</taxon>
        <taxon>Pseudomonadati</taxon>
        <taxon>Pseudomonadota</taxon>
        <taxon>Alphaproteobacteria</taxon>
        <taxon>Rickettsiales</taxon>
        <taxon>Anaplasmataceae</taxon>
        <taxon>Candidatus Xenohaliotis</taxon>
    </lineage>
</organism>
<proteinExistence type="predicted"/>
<dbReference type="EMBL" id="CAWVOK010000018">
    <property type="protein sequence ID" value="CAK8162988.1"/>
    <property type="molecule type" value="Genomic_DNA"/>
</dbReference>
<dbReference type="RefSeq" id="WP_338363988.1">
    <property type="nucleotide sequence ID" value="NZ_CAWVOK010000018.1"/>
</dbReference>
<gene>
    <name evidence="3" type="ORF">CAXC1_260055</name>
</gene>
<comment type="caution">
    <text evidence="3">The sequence shown here is derived from an EMBL/GenBank/DDBJ whole genome shotgun (WGS) entry which is preliminary data.</text>
</comment>
<protein>
    <recommendedName>
        <fullName evidence="5">Ankyrin repeat domain-containing protein</fullName>
    </recommendedName>
</protein>
<dbReference type="Gene3D" id="1.25.40.20">
    <property type="entry name" value="Ankyrin repeat-containing domain"/>
    <property type="match status" value="1"/>
</dbReference>
<keyword evidence="4" id="KW-1185">Reference proteome</keyword>
<dbReference type="Proteomes" id="UP001314181">
    <property type="component" value="Unassembled WGS sequence"/>
</dbReference>
<keyword evidence="1" id="KW-0040">ANK repeat</keyword>